<feature type="coiled-coil region" evidence="1">
    <location>
        <begin position="326"/>
        <end position="353"/>
    </location>
</feature>
<dbReference type="Pfam" id="PF03372">
    <property type="entry name" value="Exo_endo_phos"/>
    <property type="match status" value="1"/>
</dbReference>
<evidence type="ECO:0000313" key="5">
    <source>
        <dbReference type="EMBL" id="SPD24079.1"/>
    </source>
</evidence>
<feature type="signal peptide" evidence="3">
    <location>
        <begin position="1"/>
        <end position="17"/>
    </location>
</feature>
<feature type="domain" description="Endonuclease/exonuclease/phosphatase" evidence="4">
    <location>
        <begin position="127"/>
        <end position="304"/>
    </location>
</feature>
<organism evidence="5">
    <name type="scientific">Fagus sylvatica</name>
    <name type="common">Beechnut</name>
    <dbReference type="NCBI Taxonomy" id="28930"/>
    <lineage>
        <taxon>Eukaryota</taxon>
        <taxon>Viridiplantae</taxon>
        <taxon>Streptophyta</taxon>
        <taxon>Embryophyta</taxon>
        <taxon>Tracheophyta</taxon>
        <taxon>Spermatophyta</taxon>
        <taxon>Magnoliopsida</taxon>
        <taxon>eudicotyledons</taxon>
        <taxon>Gunneridae</taxon>
        <taxon>Pentapetalae</taxon>
        <taxon>rosids</taxon>
        <taxon>fabids</taxon>
        <taxon>Fagales</taxon>
        <taxon>Fagaceae</taxon>
        <taxon>Fagus</taxon>
    </lineage>
</organism>
<proteinExistence type="predicted"/>
<sequence>MSLNSLLEFLFVRFCSSSVISCQRPSWRVSDTKNLNVEVARTFKPLWGRIVSRSDMDIEEDEAIEEVAFCETAFWVQLHGLPVRKMTSEVVTAICSSLGKIDHVSEGDANAEGGCWATPPGAMNCLAWNCRGLGNPRTVQELARLVRAQDPNVVFLIETWQDDGPLERLRCQLLFENKFVAKSKNKAPETQNREESWTLLRRLNSQYTLPWCCLGDFNELVRIDEKQGKHSRSDRQMQLFRDVLDDCGFVDLGFTGPLFTWTNNRAGDMTWERLDRVVATLDWLTQFPTARVHHLDSTLTRSDHKRTVDQSYMVAVGTSGSGADSFGNIQKQIRETENQLKNAESQSMQGRDHSLVITLKNKLHTLLAKNERLWQQRSRVDWLKMETVIHGIFTAKPPNGDAEIMFIGSKMRLVCDLTTPGTIFIDTIALLILHRWSKLWCIPQVVTHEMNKLLTCQFTPEEVHAALQQMGPQGPRPRRPTPTVLAPIGRGYH</sequence>
<dbReference type="InterPro" id="IPR005135">
    <property type="entry name" value="Endo/exonuclease/phosphatase"/>
</dbReference>
<dbReference type="EMBL" id="OIVN01005802">
    <property type="protein sequence ID" value="SPD24079.1"/>
    <property type="molecule type" value="Genomic_DNA"/>
</dbReference>
<dbReference type="PANTHER" id="PTHR33710:SF79">
    <property type="entry name" value="OS06G0205337 PROTEIN"/>
    <property type="match status" value="1"/>
</dbReference>
<reference evidence="5" key="1">
    <citation type="submission" date="2018-02" db="EMBL/GenBank/DDBJ databases">
        <authorList>
            <person name="Cohen D.B."/>
            <person name="Kent A.D."/>
        </authorList>
    </citation>
    <scope>NUCLEOTIDE SEQUENCE</scope>
</reference>
<evidence type="ECO:0000256" key="2">
    <source>
        <dbReference type="SAM" id="MobiDB-lite"/>
    </source>
</evidence>
<evidence type="ECO:0000256" key="1">
    <source>
        <dbReference type="SAM" id="Coils"/>
    </source>
</evidence>
<evidence type="ECO:0000259" key="4">
    <source>
        <dbReference type="Pfam" id="PF03372"/>
    </source>
</evidence>
<dbReference type="PANTHER" id="PTHR33710">
    <property type="entry name" value="BNAC02G09200D PROTEIN"/>
    <property type="match status" value="1"/>
</dbReference>
<accession>A0A2N9IJ19</accession>
<name>A0A2N9IJ19_FAGSY</name>
<protein>
    <recommendedName>
        <fullName evidence="4">Endonuclease/exonuclease/phosphatase domain-containing protein</fullName>
    </recommendedName>
</protein>
<gene>
    <name evidence="5" type="ORF">FSB_LOCUS51961</name>
</gene>
<evidence type="ECO:0000256" key="3">
    <source>
        <dbReference type="SAM" id="SignalP"/>
    </source>
</evidence>
<keyword evidence="3" id="KW-0732">Signal</keyword>
<dbReference type="Gene3D" id="3.60.10.10">
    <property type="entry name" value="Endonuclease/exonuclease/phosphatase"/>
    <property type="match status" value="2"/>
</dbReference>
<dbReference type="AlphaFoldDB" id="A0A2N9IJ19"/>
<dbReference type="InterPro" id="IPR036691">
    <property type="entry name" value="Endo/exonu/phosph_ase_sf"/>
</dbReference>
<feature type="region of interest" description="Disordered" evidence="2">
    <location>
        <begin position="469"/>
        <end position="493"/>
    </location>
</feature>
<dbReference type="GO" id="GO:0003824">
    <property type="term" value="F:catalytic activity"/>
    <property type="evidence" value="ECO:0007669"/>
    <property type="project" value="InterPro"/>
</dbReference>
<feature type="chain" id="PRO_5014919005" description="Endonuclease/exonuclease/phosphatase domain-containing protein" evidence="3">
    <location>
        <begin position="18"/>
        <end position="493"/>
    </location>
</feature>
<dbReference type="SUPFAM" id="SSF56219">
    <property type="entry name" value="DNase I-like"/>
    <property type="match status" value="1"/>
</dbReference>
<keyword evidence="1" id="KW-0175">Coiled coil</keyword>